<feature type="chain" id="PRO_5037182456" evidence="2">
    <location>
        <begin position="18"/>
        <end position="343"/>
    </location>
</feature>
<feature type="compositionally biased region" description="Low complexity" evidence="1">
    <location>
        <begin position="35"/>
        <end position="64"/>
    </location>
</feature>
<accession>A0A921ZBS3</accession>
<sequence length="343" mass="37705">MRPYCLTFVVIVAVVLAEPYAKRGGRGGGGGGRGRSSSGGSSSHYSYPSSSGYSGNSAGNSHSYPSSTGLSGNSQKTTYQQSQQQHAYPSGTGLSGSGHTTYQQNQQHHTNTHNSYSKTEVHHHYHYSPPPRISYGSTYHPVYQASPPIYVYEYRNSGSRFDTLLTGLALYNLGRMSERHSHYDVNREYRTNPGEVCKLGISKHNGEYEETRIDCRLMTSFILESGTQPATTNHNVVSTNKSTTTVVEITNGTGNNGTSNTKVTTVTENKTVVNALEVKGPSISVTPDMKCFMIHISRDTSMTKRNVDCALLQMYAKQSMYRNTSARVLPTFILLSVIYFLIL</sequence>
<feature type="region of interest" description="Disordered" evidence="1">
    <location>
        <begin position="21"/>
        <end position="129"/>
    </location>
</feature>
<proteinExistence type="predicted"/>
<reference evidence="3" key="1">
    <citation type="journal article" date="2016" name="Insect Biochem. Mol. Biol.">
        <title>Multifaceted biological insights from a draft genome sequence of the tobacco hornworm moth, Manduca sexta.</title>
        <authorList>
            <person name="Kanost M.R."/>
            <person name="Arrese E.L."/>
            <person name="Cao X."/>
            <person name="Chen Y.R."/>
            <person name="Chellapilla S."/>
            <person name="Goldsmith M.R."/>
            <person name="Grosse-Wilde E."/>
            <person name="Heckel D.G."/>
            <person name="Herndon N."/>
            <person name="Jiang H."/>
            <person name="Papanicolaou A."/>
            <person name="Qu J."/>
            <person name="Soulages J.L."/>
            <person name="Vogel H."/>
            <person name="Walters J."/>
            <person name="Waterhouse R.M."/>
            <person name="Ahn S.J."/>
            <person name="Almeida F.C."/>
            <person name="An C."/>
            <person name="Aqrawi P."/>
            <person name="Bretschneider A."/>
            <person name="Bryant W.B."/>
            <person name="Bucks S."/>
            <person name="Chao H."/>
            <person name="Chevignon G."/>
            <person name="Christen J.M."/>
            <person name="Clarke D.F."/>
            <person name="Dittmer N.T."/>
            <person name="Ferguson L.C.F."/>
            <person name="Garavelou S."/>
            <person name="Gordon K.H.J."/>
            <person name="Gunaratna R.T."/>
            <person name="Han Y."/>
            <person name="Hauser F."/>
            <person name="He Y."/>
            <person name="Heidel-Fischer H."/>
            <person name="Hirsh A."/>
            <person name="Hu Y."/>
            <person name="Jiang H."/>
            <person name="Kalra D."/>
            <person name="Klinner C."/>
            <person name="Konig C."/>
            <person name="Kovar C."/>
            <person name="Kroll A.R."/>
            <person name="Kuwar S.S."/>
            <person name="Lee S.L."/>
            <person name="Lehman R."/>
            <person name="Li K."/>
            <person name="Li Z."/>
            <person name="Liang H."/>
            <person name="Lovelace S."/>
            <person name="Lu Z."/>
            <person name="Mansfield J.H."/>
            <person name="McCulloch K.J."/>
            <person name="Mathew T."/>
            <person name="Morton B."/>
            <person name="Muzny D.M."/>
            <person name="Neunemann D."/>
            <person name="Ongeri F."/>
            <person name="Pauchet Y."/>
            <person name="Pu L.L."/>
            <person name="Pyrousis I."/>
            <person name="Rao X.J."/>
            <person name="Redding A."/>
            <person name="Roesel C."/>
            <person name="Sanchez-Gracia A."/>
            <person name="Schaack S."/>
            <person name="Shukla A."/>
            <person name="Tetreau G."/>
            <person name="Wang Y."/>
            <person name="Xiong G.H."/>
            <person name="Traut W."/>
            <person name="Walsh T.K."/>
            <person name="Worley K.C."/>
            <person name="Wu D."/>
            <person name="Wu W."/>
            <person name="Wu Y.Q."/>
            <person name="Zhang X."/>
            <person name="Zou Z."/>
            <person name="Zucker H."/>
            <person name="Briscoe A.D."/>
            <person name="Burmester T."/>
            <person name="Clem R.J."/>
            <person name="Feyereisen R."/>
            <person name="Grimmelikhuijzen C.J.P."/>
            <person name="Hamodrakas S.J."/>
            <person name="Hansson B.S."/>
            <person name="Huguet E."/>
            <person name="Jermiin L.S."/>
            <person name="Lan Q."/>
            <person name="Lehman H.K."/>
            <person name="Lorenzen M."/>
            <person name="Merzendorfer H."/>
            <person name="Michalopoulos I."/>
            <person name="Morton D.B."/>
            <person name="Muthukrishnan S."/>
            <person name="Oakeshott J.G."/>
            <person name="Palmer W."/>
            <person name="Park Y."/>
            <person name="Passarelli A.L."/>
            <person name="Rozas J."/>
            <person name="Schwartz L.M."/>
            <person name="Smith W."/>
            <person name="Southgate A."/>
            <person name="Vilcinskas A."/>
            <person name="Vogt R."/>
            <person name="Wang P."/>
            <person name="Werren J."/>
            <person name="Yu X.Q."/>
            <person name="Zhou J.J."/>
            <person name="Brown S.J."/>
            <person name="Scherer S.E."/>
            <person name="Richards S."/>
            <person name="Blissard G.W."/>
        </authorList>
    </citation>
    <scope>NUCLEOTIDE SEQUENCE</scope>
</reference>
<feature type="compositionally biased region" description="Low complexity" evidence="1">
    <location>
        <begin position="97"/>
        <end position="114"/>
    </location>
</feature>
<comment type="caution">
    <text evidence="3">The sequence shown here is derived from an EMBL/GenBank/DDBJ whole genome shotgun (WGS) entry which is preliminary data.</text>
</comment>
<feature type="signal peptide" evidence="2">
    <location>
        <begin position="1"/>
        <end position="17"/>
    </location>
</feature>
<keyword evidence="2" id="KW-0732">Signal</keyword>
<dbReference type="Proteomes" id="UP000791440">
    <property type="component" value="Unassembled WGS sequence"/>
</dbReference>
<gene>
    <name evidence="3" type="ORF">O3G_MSEX009023</name>
</gene>
<keyword evidence="4" id="KW-1185">Reference proteome</keyword>
<dbReference type="EMBL" id="JH668482">
    <property type="protein sequence ID" value="KAG6455112.1"/>
    <property type="molecule type" value="Genomic_DNA"/>
</dbReference>
<reference evidence="3" key="2">
    <citation type="submission" date="2020-12" db="EMBL/GenBank/DDBJ databases">
        <authorList>
            <person name="Kanost M."/>
        </authorList>
    </citation>
    <scope>NUCLEOTIDE SEQUENCE</scope>
</reference>
<evidence type="ECO:0000256" key="1">
    <source>
        <dbReference type="SAM" id="MobiDB-lite"/>
    </source>
</evidence>
<evidence type="ECO:0000256" key="2">
    <source>
        <dbReference type="SAM" id="SignalP"/>
    </source>
</evidence>
<organism evidence="3 4">
    <name type="scientific">Manduca sexta</name>
    <name type="common">Tobacco hawkmoth</name>
    <name type="synonym">Tobacco hornworm</name>
    <dbReference type="NCBI Taxonomy" id="7130"/>
    <lineage>
        <taxon>Eukaryota</taxon>
        <taxon>Metazoa</taxon>
        <taxon>Ecdysozoa</taxon>
        <taxon>Arthropoda</taxon>
        <taxon>Hexapoda</taxon>
        <taxon>Insecta</taxon>
        <taxon>Pterygota</taxon>
        <taxon>Neoptera</taxon>
        <taxon>Endopterygota</taxon>
        <taxon>Lepidoptera</taxon>
        <taxon>Glossata</taxon>
        <taxon>Ditrysia</taxon>
        <taxon>Bombycoidea</taxon>
        <taxon>Sphingidae</taxon>
        <taxon>Sphinginae</taxon>
        <taxon>Sphingini</taxon>
        <taxon>Manduca</taxon>
    </lineage>
</organism>
<feature type="compositionally biased region" description="Low complexity" evidence="1">
    <location>
        <begin position="74"/>
        <end position="85"/>
    </location>
</feature>
<name>A0A921ZBS3_MANSE</name>
<protein>
    <submittedName>
        <fullName evidence="3">Uncharacterized protein</fullName>
    </submittedName>
</protein>
<dbReference type="AlphaFoldDB" id="A0A921ZBS3"/>
<evidence type="ECO:0000313" key="4">
    <source>
        <dbReference type="Proteomes" id="UP000791440"/>
    </source>
</evidence>
<evidence type="ECO:0000313" key="3">
    <source>
        <dbReference type="EMBL" id="KAG6455112.1"/>
    </source>
</evidence>